<reference evidence="2" key="1">
    <citation type="submission" date="2022-11" db="UniProtKB">
        <authorList>
            <consortium name="WormBaseParasite"/>
        </authorList>
    </citation>
    <scope>IDENTIFICATION</scope>
</reference>
<sequence length="96" mass="11033">MLSLYEFAKKYRITFFMDSVEDSLIKHISSSNVVNLIKISSPHSFNITKLHQKCNEFFIKCLKETTPVYASESLGEKFLASLVLKSLHSNFDALRI</sequence>
<proteinExistence type="predicted"/>
<dbReference type="Proteomes" id="UP000887580">
    <property type="component" value="Unplaced"/>
</dbReference>
<name>A0AC35FVW1_9BILA</name>
<dbReference type="WBParaSite" id="PS1159_v2.g21362.t1">
    <property type="protein sequence ID" value="PS1159_v2.g21362.t1"/>
    <property type="gene ID" value="PS1159_v2.g21362"/>
</dbReference>
<evidence type="ECO:0000313" key="2">
    <source>
        <dbReference type="WBParaSite" id="PS1159_v2.g21362.t1"/>
    </source>
</evidence>
<accession>A0AC35FVW1</accession>
<protein>
    <submittedName>
        <fullName evidence="2">Uncharacterized protein</fullName>
    </submittedName>
</protein>
<evidence type="ECO:0000313" key="1">
    <source>
        <dbReference type="Proteomes" id="UP000887580"/>
    </source>
</evidence>
<organism evidence="1 2">
    <name type="scientific">Panagrolaimus sp. PS1159</name>
    <dbReference type="NCBI Taxonomy" id="55785"/>
    <lineage>
        <taxon>Eukaryota</taxon>
        <taxon>Metazoa</taxon>
        <taxon>Ecdysozoa</taxon>
        <taxon>Nematoda</taxon>
        <taxon>Chromadorea</taxon>
        <taxon>Rhabditida</taxon>
        <taxon>Tylenchina</taxon>
        <taxon>Panagrolaimomorpha</taxon>
        <taxon>Panagrolaimoidea</taxon>
        <taxon>Panagrolaimidae</taxon>
        <taxon>Panagrolaimus</taxon>
    </lineage>
</organism>